<gene>
    <name evidence="20" type="primary">NAD2</name>
</gene>
<evidence type="ECO:0000256" key="11">
    <source>
        <dbReference type="ARBA" id="ARBA00022982"/>
    </source>
</evidence>
<feature type="transmembrane region" description="Helical" evidence="18">
    <location>
        <begin position="140"/>
        <end position="158"/>
    </location>
</feature>
<dbReference type="GO" id="GO:0005743">
    <property type="term" value="C:mitochondrial inner membrane"/>
    <property type="evidence" value="ECO:0007669"/>
    <property type="project" value="UniProtKB-SubCell"/>
</dbReference>
<comment type="function">
    <text evidence="18">Core subunit of the mitochondrial membrane respiratory chain NADH dehydrogenase (Complex I) which catalyzes electron transfer from NADH through the respiratory chain, using ubiquinone as an electron acceptor. Essential for the catalytic activity and assembly of complex I.</text>
</comment>
<keyword evidence="6" id="KW-0813">Transport</keyword>
<feature type="transmembrane region" description="Helical" evidence="18">
    <location>
        <begin position="6"/>
        <end position="34"/>
    </location>
</feature>
<keyword evidence="16 18" id="KW-0472">Membrane</keyword>
<reference evidence="20" key="1">
    <citation type="journal article" date="2014" name="Ticks Tick Borne Dis.">
        <title>Molecular phylogeny of soft ticks (Ixodida: Argasidae) inferred from mitochondrial genome and nuclear rRNA sequences.</title>
        <authorList>
            <person name="Burger T.D."/>
            <person name="Shao R."/>
            <person name="Labruna M.B."/>
            <person name="Barker S.C."/>
        </authorList>
    </citation>
    <scope>NUCLEOTIDE SEQUENCE</scope>
</reference>
<evidence type="ECO:0000256" key="14">
    <source>
        <dbReference type="ARBA" id="ARBA00023075"/>
    </source>
</evidence>
<feature type="transmembrane region" description="Helical" evidence="18">
    <location>
        <begin position="226"/>
        <end position="251"/>
    </location>
</feature>
<dbReference type="InterPro" id="IPR003917">
    <property type="entry name" value="NADH_UbQ_OxRdtase_chain2"/>
</dbReference>
<evidence type="ECO:0000256" key="15">
    <source>
        <dbReference type="ARBA" id="ARBA00023128"/>
    </source>
</evidence>
<evidence type="ECO:0000256" key="12">
    <source>
        <dbReference type="ARBA" id="ARBA00022989"/>
    </source>
</evidence>
<organism evidence="20">
    <name type="scientific">Antricola marginatus</name>
    <dbReference type="NCBI Taxonomy" id="34599"/>
    <lineage>
        <taxon>Eukaryota</taxon>
        <taxon>Metazoa</taxon>
        <taxon>Ecdysozoa</taxon>
        <taxon>Arthropoda</taxon>
        <taxon>Chelicerata</taxon>
        <taxon>Arachnida</taxon>
        <taxon>Acari</taxon>
        <taxon>Parasitiformes</taxon>
        <taxon>Ixodida</taxon>
        <taxon>Ixodoidea</taxon>
        <taxon>Argasidae</taxon>
        <taxon>Ornithodorinae</taxon>
        <taxon>Antricola</taxon>
    </lineage>
</organism>
<feature type="transmembrane region" description="Helical" evidence="18">
    <location>
        <begin position="55"/>
        <end position="76"/>
    </location>
</feature>
<keyword evidence="10 18" id="KW-1278">Translocase</keyword>
<dbReference type="EC" id="7.1.1.2" evidence="4 18"/>
<evidence type="ECO:0000256" key="7">
    <source>
        <dbReference type="ARBA" id="ARBA00022660"/>
    </source>
</evidence>
<keyword evidence="13 18" id="KW-0520">NAD</keyword>
<accession>W0FGY1</accession>
<dbReference type="PRINTS" id="PR01436">
    <property type="entry name" value="NADHDHGNASE2"/>
</dbReference>
<evidence type="ECO:0000256" key="5">
    <source>
        <dbReference type="ARBA" id="ARBA00021008"/>
    </source>
</evidence>
<name>W0FGY1_9ACAR</name>
<feature type="transmembrane region" description="Helical" evidence="18">
    <location>
        <begin position="189"/>
        <end position="206"/>
    </location>
</feature>
<evidence type="ECO:0000256" key="6">
    <source>
        <dbReference type="ARBA" id="ARBA00022448"/>
    </source>
</evidence>
<feature type="transmembrane region" description="Helical" evidence="18">
    <location>
        <begin position="257"/>
        <end position="277"/>
    </location>
</feature>
<comment type="subcellular location">
    <subcellularLocation>
        <location evidence="2 18">Mitochondrion inner membrane</location>
        <topology evidence="2 18">Multi-pass membrane protein</topology>
    </subcellularLocation>
</comment>
<comment type="catalytic activity">
    <reaction evidence="17 18">
        <text>a ubiquinone + NADH + 5 H(+)(in) = a ubiquinol + NAD(+) + 4 H(+)(out)</text>
        <dbReference type="Rhea" id="RHEA:29091"/>
        <dbReference type="Rhea" id="RHEA-COMP:9565"/>
        <dbReference type="Rhea" id="RHEA-COMP:9566"/>
        <dbReference type="ChEBI" id="CHEBI:15378"/>
        <dbReference type="ChEBI" id="CHEBI:16389"/>
        <dbReference type="ChEBI" id="CHEBI:17976"/>
        <dbReference type="ChEBI" id="CHEBI:57540"/>
        <dbReference type="ChEBI" id="CHEBI:57945"/>
        <dbReference type="EC" id="7.1.1.2"/>
    </reaction>
</comment>
<evidence type="ECO:0000313" key="20">
    <source>
        <dbReference type="EMBL" id="AHF21716.1"/>
    </source>
</evidence>
<evidence type="ECO:0000256" key="8">
    <source>
        <dbReference type="ARBA" id="ARBA00022692"/>
    </source>
</evidence>
<dbReference type="PANTHER" id="PTHR46552">
    <property type="entry name" value="NADH-UBIQUINONE OXIDOREDUCTASE CHAIN 2"/>
    <property type="match status" value="1"/>
</dbReference>
<dbReference type="EMBL" id="KC769598">
    <property type="protein sequence ID" value="AHF21716.1"/>
    <property type="molecule type" value="Genomic_DNA"/>
</dbReference>
<feature type="domain" description="NADH:quinone oxidoreductase/Mrp antiporter transmembrane" evidence="19">
    <location>
        <begin position="22"/>
        <end position="270"/>
    </location>
</feature>
<evidence type="ECO:0000259" key="19">
    <source>
        <dbReference type="Pfam" id="PF00361"/>
    </source>
</evidence>
<dbReference type="GO" id="GO:0006120">
    <property type="term" value="P:mitochondrial electron transport, NADH to ubiquinone"/>
    <property type="evidence" value="ECO:0007669"/>
    <property type="project" value="InterPro"/>
</dbReference>
<dbReference type="AlphaFoldDB" id="W0FGY1"/>
<keyword evidence="14 18" id="KW-0830">Ubiquinone</keyword>
<evidence type="ECO:0000256" key="17">
    <source>
        <dbReference type="ARBA" id="ARBA00049551"/>
    </source>
</evidence>
<keyword evidence="7 18" id="KW-0679">Respiratory chain</keyword>
<feature type="transmembrane region" description="Helical" evidence="18">
    <location>
        <begin position="297"/>
        <end position="318"/>
    </location>
</feature>
<keyword evidence="15 18" id="KW-0496">Mitochondrion</keyword>
<keyword evidence="12 18" id="KW-1133">Transmembrane helix</keyword>
<dbReference type="Pfam" id="PF00361">
    <property type="entry name" value="Proton_antipo_M"/>
    <property type="match status" value="1"/>
</dbReference>
<evidence type="ECO:0000256" key="9">
    <source>
        <dbReference type="ARBA" id="ARBA00022792"/>
    </source>
</evidence>
<geneLocation type="mitochondrion" evidence="20"/>
<dbReference type="GO" id="GO:0008137">
    <property type="term" value="F:NADH dehydrogenase (ubiquinone) activity"/>
    <property type="evidence" value="ECO:0007669"/>
    <property type="project" value="UniProtKB-EC"/>
</dbReference>
<evidence type="ECO:0000256" key="1">
    <source>
        <dbReference type="ARBA" id="ARBA00003257"/>
    </source>
</evidence>
<dbReference type="PANTHER" id="PTHR46552:SF1">
    <property type="entry name" value="NADH-UBIQUINONE OXIDOREDUCTASE CHAIN 2"/>
    <property type="match status" value="1"/>
</dbReference>
<proteinExistence type="inferred from homology"/>
<evidence type="ECO:0000256" key="3">
    <source>
        <dbReference type="ARBA" id="ARBA00007012"/>
    </source>
</evidence>
<keyword evidence="9 18" id="KW-0999">Mitochondrion inner membrane</keyword>
<comment type="function">
    <text evidence="1">Core subunit of the mitochondrial membrane respiratory chain NADH dehydrogenase (Complex I) that is believed to belong to the minimal assembly required for catalysis. Complex I functions in the transfer of electrons from NADH to the respiratory chain. The immediate electron acceptor for the enzyme is believed to be ubiquinone.</text>
</comment>
<evidence type="ECO:0000256" key="16">
    <source>
        <dbReference type="ARBA" id="ARBA00023136"/>
    </source>
</evidence>
<comment type="similarity">
    <text evidence="3 18">Belongs to the complex I subunit 2 family.</text>
</comment>
<evidence type="ECO:0000256" key="2">
    <source>
        <dbReference type="ARBA" id="ARBA00004448"/>
    </source>
</evidence>
<evidence type="ECO:0000256" key="10">
    <source>
        <dbReference type="ARBA" id="ARBA00022967"/>
    </source>
</evidence>
<sequence>MMFHNMIFAWFLILSLLMALSSSSLFFLWICLEVNIMSFIPLMHSKNLMNMNSTMMYFLIQSTASSIFILSVSLYWMNPLMIQYLEILIMISMLIKLGVAPFHIWFPQISEGITFSSLGILLTVQKVIPLYIMMSFKSKSIILFIILSSITGSMGGFNQFSIRKILAFSSISHLAWILSLLMINSNFWLIYLSIYSIITFMIIIMIKTNNINTFNFNKKINNEINLMLIILLLSLGGMPPMIGFVMKWIALKIISNYYIALMIPLILSSLINLFFYLRLSYNSFLKHMIFNKWNPSFNYKMISMILPQILMIFSMITFI</sequence>
<keyword evidence="8 18" id="KW-0812">Transmembrane</keyword>
<feature type="transmembrane region" description="Helical" evidence="18">
    <location>
        <begin position="113"/>
        <end position="134"/>
    </location>
</feature>
<feature type="transmembrane region" description="Helical" evidence="18">
    <location>
        <begin position="82"/>
        <end position="106"/>
    </location>
</feature>
<dbReference type="InterPro" id="IPR050175">
    <property type="entry name" value="Complex_I_Subunit_2"/>
</dbReference>
<evidence type="ECO:0000256" key="4">
    <source>
        <dbReference type="ARBA" id="ARBA00012944"/>
    </source>
</evidence>
<keyword evidence="11 18" id="KW-0249">Electron transport</keyword>
<evidence type="ECO:0000256" key="13">
    <source>
        <dbReference type="ARBA" id="ARBA00023027"/>
    </source>
</evidence>
<protein>
    <recommendedName>
        <fullName evidence="5 18">NADH-ubiquinone oxidoreductase chain 2</fullName>
        <ecNumber evidence="4 18">7.1.1.2</ecNumber>
    </recommendedName>
</protein>
<dbReference type="InterPro" id="IPR001750">
    <property type="entry name" value="ND/Mrp_TM"/>
</dbReference>
<evidence type="ECO:0000256" key="18">
    <source>
        <dbReference type="RuleBase" id="RU003403"/>
    </source>
</evidence>